<feature type="transmembrane region" description="Helical" evidence="7">
    <location>
        <begin position="287"/>
        <end position="310"/>
    </location>
</feature>
<dbReference type="Pfam" id="PF03176">
    <property type="entry name" value="MMPL"/>
    <property type="match status" value="2"/>
</dbReference>
<feature type="transmembrane region" description="Helical" evidence="7">
    <location>
        <begin position="862"/>
        <end position="885"/>
    </location>
</feature>
<feature type="domain" description="Membrane transport protein MMPL" evidence="8">
    <location>
        <begin position="603"/>
        <end position="951"/>
    </location>
</feature>
<evidence type="ECO:0000256" key="6">
    <source>
        <dbReference type="ARBA" id="ARBA00023136"/>
    </source>
</evidence>
<name>A0A1B4XYG2_MYCUL</name>
<protein>
    <submittedName>
        <fullName evidence="9">MmpL family transport protein</fullName>
    </submittedName>
</protein>
<evidence type="ECO:0000313" key="10">
    <source>
        <dbReference type="Proteomes" id="UP000218067"/>
    </source>
</evidence>
<dbReference type="InterPro" id="IPR004869">
    <property type="entry name" value="MMPL_dom"/>
</dbReference>
<dbReference type="EMBL" id="AP017624">
    <property type="protein sequence ID" value="BAV39839.1"/>
    <property type="molecule type" value="Genomic_DNA"/>
</dbReference>
<dbReference type="GO" id="GO:0005886">
    <property type="term" value="C:plasma membrane"/>
    <property type="evidence" value="ECO:0007669"/>
    <property type="project" value="UniProtKB-SubCell"/>
</dbReference>
<evidence type="ECO:0000256" key="3">
    <source>
        <dbReference type="ARBA" id="ARBA00022475"/>
    </source>
</evidence>
<comment type="similarity">
    <text evidence="2">Belongs to the resistance-nodulation-cell division (RND) (TC 2.A.6) family. MmpL subfamily.</text>
</comment>
<dbReference type="Proteomes" id="UP000218067">
    <property type="component" value="Chromosome"/>
</dbReference>
<dbReference type="PANTHER" id="PTHR33406:SF6">
    <property type="entry name" value="MEMBRANE PROTEIN YDGH-RELATED"/>
    <property type="match status" value="1"/>
</dbReference>
<evidence type="ECO:0000313" key="9">
    <source>
        <dbReference type="EMBL" id="BAV39839.1"/>
    </source>
</evidence>
<gene>
    <name evidence="9" type="ORF">SHTP_0459</name>
</gene>
<evidence type="ECO:0000259" key="8">
    <source>
        <dbReference type="Pfam" id="PF03176"/>
    </source>
</evidence>
<feature type="transmembrane region" description="Helical" evidence="7">
    <location>
        <begin position="12"/>
        <end position="31"/>
    </location>
</feature>
<feature type="transmembrane region" description="Helical" evidence="7">
    <location>
        <begin position="368"/>
        <end position="390"/>
    </location>
</feature>
<reference evidence="9 10" key="1">
    <citation type="submission" date="2016-08" db="EMBL/GenBank/DDBJ databases">
        <title>Complete genome sequence of Mycobacterium shinshuense, a subspecies of M. ulcerans.</title>
        <authorList>
            <person name="Yoshida M."/>
            <person name="Ogura Y."/>
            <person name="Hayashi T."/>
            <person name="Hoshino Y."/>
        </authorList>
    </citation>
    <scope>NUCLEOTIDE SEQUENCE [LARGE SCALE GENOMIC DNA]</scope>
    <source>
        <strain evidence="10">ATCC 33728</strain>
    </source>
</reference>
<evidence type="ECO:0000256" key="4">
    <source>
        <dbReference type="ARBA" id="ARBA00022692"/>
    </source>
</evidence>
<feature type="domain" description="Membrane transport protein MMPL" evidence="8">
    <location>
        <begin position="45"/>
        <end position="375"/>
    </location>
</feature>
<feature type="transmembrane region" description="Helical" evidence="7">
    <location>
        <begin position="905"/>
        <end position="929"/>
    </location>
</feature>
<comment type="subcellular location">
    <subcellularLocation>
        <location evidence="1">Cell membrane</location>
        <topology evidence="1">Multi-pass membrane protein</topology>
    </subcellularLocation>
</comment>
<feature type="transmembrane region" description="Helical" evidence="7">
    <location>
        <begin position="761"/>
        <end position="780"/>
    </location>
</feature>
<dbReference type="Gene3D" id="1.20.1640.10">
    <property type="entry name" value="Multidrug efflux transporter AcrB transmembrane domain"/>
    <property type="match status" value="2"/>
</dbReference>
<feature type="transmembrane region" description="Helical" evidence="7">
    <location>
        <begin position="244"/>
        <end position="266"/>
    </location>
</feature>
<keyword evidence="6 7" id="KW-0472">Membrane</keyword>
<evidence type="ECO:0000256" key="2">
    <source>
        <dbReference type="ARBA" id="ARBA00010157"/>
    </source>
</evidence>
<evidence type="ECO:0000256" key="1">
    <source>
        <dbReference type="ARBA" id="ARBA00004651"/>
    </source>
</evidence>
<evidence type="ECO:0000256" key="5">
    <source>
        <dbReference type="ARBA" id="ARBA00022989"/>
    </source>
</evidence>
<dbReference type="InterPro" id="IPR050545">
    <property type="entry name" value="Mycobact_MmpL"/>
</dbReference>
<organism evidence="9 10">
    <name type="scientific">Mycobacterium ulcerans subsp. shinshuense</name>
    <dbReference type="NCBI Taxonomy" id="1124626"/>
    <lineage>
        <taxon>Bacteria</taxon>
        <taxon>Bacillati</taxon>
        <taxon>Actinomycetota</taxon>
        <taxon>Actinomycetes</taxon>
        <taxon>Mycobacteriales</taxon>
        <taxon>Mycobacteriaceae</taxon>
        <taxon>Mycobacterium</taxon>
        <taxon>Mycobacterium ulcerans group</taxon>
    </lineage>
</organism>
<evidence type="ECO:0000256" key="7">
    <source>
        <dbReference type="SAM" id="Phobius"/>
    </source>
</evidence>
<keyword evidence="4 7" id="KW-0812">Transmembrane</keyword>
<feature type="transmembrane region" description="Helical" evidence="7">
    <location>
        <begin position="787"/>
        <end position="808"/>
    </location>
</feature>
<feature type="transmembrane region" description="Helical" evidence="7">
    <location>
        <begin position="185"/>
        <end position="204"/>
    </location>
</feature>
<feature type="transmembrane region" description="Helical" evidence="7">
    <location>
        <begin position="316"/>
        <end position="339"/>
    </location>
</feature>
<accession>A0A1B4XYG2</accession>
<keyword evidence="3" id="KW-1003">Cell membrane</keyword>
<feature type="transmembrane region" description="Helical" evidence="7">
    <location>
        <begin position="211"/>
        <end position="232"/>
    </location>
</feature>
<proteinExistence type="inferred from homology"/>
<feature type="transmembrane region" description="Helical" evidence="7">
    <location>
        <begin position="820"/>
        <end position="841"/>
    </location>
</feature>
<sequence>MWDRFTKITSRYAVLIVGLWIVGATVGNLLIPQAESTARSHGRGFLPADAPVSVAGARMGEQFRDGNAGNINYLVLESDHRLGPAERAFYDKLLAKLRSDPTSLVSAMDLRSDPYTAKAAVSTDGEAQYTMLRLAGDLGAAQANAALDAVRRTVADQPTPPGLRAYVTGPGATVADEFGEIDRQMLLLTGVTVVLIALLLLAVYRSVITATIPLVAVGLGLAVGRSIVSLLGQHNLLEVSVFSVALLGAMVLGGATDYAIFLLGRYHEARRDGVEHEQALLAANRNVMPVVLASALTLAAALSCLTFADVGLLRSAGLPCAVGVLIGMLASLTLLPALLDLAGRRGLAQPRTVDRPIHRRWRRIGTMVARWPGPVLVAAALVLLICTLPITGLTFGFNEPAAEPDSTLANRGYQATDRHFPPNQLLPETVSIETDHDLRNPTGVIAIERVTRQLMTIPGIRMVQSASRPAGSVPDEATLANQAGAIGDRLDQRIAQLDHRFSSINVIAPTLSRFSAAISRLQEQLSGSANGLGRVNSGIDAMDSRLVQLHDTAAQVSGYLNPLRDYTNSVANCPSDPVCALVLKVIDLADSIVVETNSLAKGTSQLGAGMSDTAKSLTTADQSLAIMGADMAQLSATTAQLADAVHDAHTAISDIIDYLRGLRQGFQGSAEGTFYLPQQAWNDPRFQRAANLYFSPDGHVTRLLVFGDGAVFGGDGANRSPQIVAAVKAATKEGVLAGSTVNIAGFGTATAELRGYVHHDFVLLAAAALALVFLIVLLMLRSPVAAAVVIGAVIVSYLSALGISTFIWHDLLGKDLHWAVQSMAFISLVAVGADYNLLLTVRVREEVLAHPDRGVGLRTATIRAFGGAGGVVTTAGIVFAITMFAMASSDVLSIEQVGTTIGAGLIVDTLVVRIFAVPAIMGLLGRWFWWSPPPFLRASLAGPRRWGTLVAQAHRLGATLAVHFGAGGVGSVPPQNRIGLAGDPARPSATAS</sequence>
<dbReference type="PANTHER" id="PTHR33406">
    <property type="entry name" value="MEMBRANE PROTEIN MJ1562-RELATED"/>
    <property type="match status" value="1"/>
</dbReference>
<dbReference type="AlphaFoldDB" id="A0A1B4XYG2"/>
<dbReference type="SUPFAM" id="SSF82866">
    <property type="entry name" value="Multidrug efflux transporter AcrB transmembrane domain"/>
    <property type="match status" value="2"/>
</dbReference>
<keyword evidence="5 7" id="KW-1133">Transmembrane helix</keyword>